<sequence>MLKPFSSINKLLSEHVIYLHPLFLWLTRHPLSPHPLSLNPSFSLPFRRSSYSVTSLVLGSCVVQSSIRRGSLEKVSELVCWICLVGAHKCGLRLFAGGLHFAGQTKRRRAHCATNAFATSHRPVLQTSSLPSFLTYNNVGVLSLLTFKIQSRTTDTAKHCVSLRLPPRMQPPHKCNGCVALIETDRAMEVTPPTLTRDSDDLNVIAGGAQASMALSSWKPQFSCQIFPPSGSNVLHPLASPLIPPHPPTPSSQPPTPSSYPQAPSSPGQSSLMEDDEAQDDPALLAHSLLSCAICAIADVLMALAMLGLTWATLRGHPSLRTALEAVGLFCLVWCFLISMLLD</sequence>
<evidence type="ECO:0000313" key="3">
    <source>
        <dbReference type="EMBL" id="KAL0243759.1"/>
    </source>
</evidence>
<protein>
    <submittedName>
        <fullName evidence="3">Uncharacterized protein</fullName>
    </submittedName>
</protein>
<keyword evidence="4" id="KW-1185">Reference proteome</keyword>
<keyword evidence="2" id="KW-0472">Membrane</keyword>
<dbReference type="RefSeq" id="XP_066612126.1">
    <property type="nucleotide sequence ID" value="XM_066759479.1"/>
</dbReference>
<feature type="transmembrane region" description="Helical" evidence="2">
    <location>
        <begin position="284"/>
        <end position="311"/>
    </location>
</feature>
<name>A0ABR3BLU3_9TREE</name>
<feature type="compositionally biased region" description="Pro residues" evidence="1">
    <location>
        <begin position="242"/>
        <end position="258"/>
    </location>
</feature>
<proteinExistence type="predicted"/>
<comment type="caution">
    <text evidence="3">The sequence shown here is derived from an EMBL/GenBank/DDBJ whole genome shotgun (WGS) entry which is preliminary data.</text>
</comment>
<evidence type="ECO:0000256" key="2">
    <source>
        <dbReference type="SAM" id="Phobius"/>
    </source>
</evidence>
<organism evidence="3 4">
    <name type="scientific">Cryptococcus tetragattii IND107</name>
    <dbReference type="NCBI Taxonomy" id="1296105"/>
    <lineage>
        <taxon>Eukaryota</taxon>
        <taxon>Fungi</taxon>
        <taxon>Dikarya</taxon>
        <taxon>Basidiomycota</taxon>
        <taxon>Agaricomycotina</taxon>
        <taxon>Tremellomycetes</taxon>
        <taxon>Tremellales</taxon>
        <taxon>Cryptococcaceae</taxon>
        <taxon>Cryptococcus</taxon>
        <taxon>Cryptococcus gattii species complex</taxon>
    </lineage>
</organism>
<feature type="transmembrane region" description="Helical" evidence="2">
    <location>
        <begin position="323"/>
        <end position="342"/>
    </location>
</feature>
<reference evidence="4" key="1">
    <citation type="submission" date="2015-01" db="EMBL/GenBank/DDBJ databases">
        <title>The Genome Sequence of Cryptococcus gattii MMRL2647.</title>
        <authorList>
            <consortium name="The Broad Institute Genomics Platform"/>
            <person name="Cuomo C."/>
            <person name="Litvintseva A."/>
            <person name="Chen Y."/>
            <person name="Heitman J."/>
            <person name="Sun S."/>
            <person name="Springer D."/>
            <person name="Dromer F."/>
            <person name="Young S."/>
            <person name="Zeng Q."/>
            <person name="Gargeya S."/>
            <person name="Abouelleil A."/>
            <person name="Alvarado L."/>
            <person name="Chapman S.B."/>
            <person name="Gainer-Dewar J."/>
            <person name="Goldberg J."/>
            <person name="Griggs A."/>
            <person name="Gujja S."/>
            <person name="Hansen M."/>
            <person name="Howarth C."/>
            <person name="Imamovic A."/>
            <person name="Larimer J."/>
            <person name="Murphy C."/>
            <person name="Naylor J."/>
            <person name="Pearson M."/>
            <person name="Priest M."/>
            <person name="Roberts A."/>
            <person name="Saif S."/>
            <person name="Shea T."/>
            <person name="Sykes S."/>
            <person name="Wortman J."/>
            <person name="Nusbaum C."/>
            <person name="Birren B."/>
        </authorList>
    </citation>
    <scope>NUCLEOTIDE SEQUENCE [LARGE SCALE GENOMIC DNA]</scope>
    <source>
        <strain evidence="4">IND107</strain>
    </source>
</reference>
<dbReference type="GeneID" id="91991875"/>
<gene>
    <name evidence="3" type="ORF">I308_105019</name>
</gene>
<dbReference type="Proteomes" id="UP000054399">
    <property type="component" value="Unassembled WGS sequence"/>
</dbReference>
<reference evidence="3 4" key="2">
    <citation type="submission" date="2024-01" db="EMBL/GenBank/DDBJ databases">
        <title>Comparative genomics of Cryptococcus and Kwoniella reveals pathogenesis evolution and contrasting modes of karyotype evolution via chromosome fusion or intercentromeric recombination.</title>
        <authorList>
            <person name="Coelho M.A."/>
            <person name="David-Palma M."/>
            <person name="Shea T."/>
            <person name="Bowers K."/>
            <person name="Mcginley-Smith S."/>
            <person name="Mohammad A.W."/>
            <person name="Gnirke A."/>
            <person name="Yurkov A.M."/>
            <person name="Nowrousian M."/>
            <person name="Sun S."/>
            <person name="Cuomo C.A."/>
            <person name="Heitman J."/>
        </authorList>
    </citation>
    <scope>NUCLEOTIDE SEQUENCE [LARGE SCALE GENOMIC DNA]</scope>
    <source>
        <strain evidence="3 4">IND107</strain>
    </source>
</reference>
<dbReference type="EMBL" id="ATAM02000009">
    <property type="protein sequence ID" value="KAL0243759.1"/>
    <property type="molecule type" value="Genomic_DNA"/>
</dbReference>
<feature type="compositionally biased region" description="Low complexity" evidence="1">
    <location>
        <begin position="259"/>
        <end position="271"/>
    </location>
</feature>
<feature type="region of interest" description="Disordered" evidence="1">
    <location>
        <begin position="237"/>
        <end position="278"/>
    </location>
</feature>
<evidence type="ECO:0000313" key="4">
    <source>
        <dbReference type="Proteomes" id="UP000054399"/>
    </source>
</evidence>
<evidence type="ECO:0000256" key="1">
    <source>
        <dbReference type="SAM" id="MobiDB-lite"/>
    </source>
</evidence>
<accession>A0ABR3BLU3</accession>
<keyword evidence="2" id="KW-0812">Transmembrane</keyword>
<keyword evidence="2" id="KW-1133">Transmembrane helix</keyword>